<keyword evidence="1" id="KW-1133">Transmembrane helix</keyword>
<sequence length="140" mass="14336">MSETTIHVDNAAAEAPLVSRRLSTIAGIFIAFVYASLVLAGPASAAITNPLDAVSPDLSFLGPAFNNVWVRVAGAIWALSLAYLAVRFITSWLKLRAARNGGYAGDMTDAGAEVKAAGVAFGGTASAGLLIGSILFVVQP</sequence>
<organism evidence="2 3">
    <name type="scientific">Rhodococcus opacus</name>
    <name type="common">Nocardia opaca</name>
    <dbReference type="NCBI Taxonomy" id="37919"/>
    <lineage>
        <taxon>Bacteria</taxon>
        <taxon>Bacillati</taxon>
        <taxon>Actinomycetota</taxon>
        <taxon>Actinomycetes</taxon>
        <taxon>Mycobacteriales</taxon>
        <taxon>Nocardiaceae</taxon>
        <taxon>Rhodococcus</taxon>
    </lineage>
</organism>
<evidence type="ECO:0000313" key="3">
    <source>
        <dbReference type="Proteomes" id="UP000186108"/>
    </source>
</evidence>
<keyword evidence="2" id="KW-0614">Plasmid</keyword>
<dbReference type="Proteomes" id="UP000186108">
    <property type="component" value="Plasmid pR1CP2"/>
</dbReference>
<dbReference type="RefSeq" id="WP_231138067.1">
    <property type="nucleotide sequence ID" value="NZ_CP009113.1"/>
</dbReference>
<dbReference type="AlphaFoldDB" id="A0A1B1KJ59"/>
<evidence type="ECO:0000313" key="2">
    <source>
        <dbReference type="EMBL" id="ANS32640.1"/>
    </source>
</evidence>
<dbReference type="EMBL" id="CP009113">
    <property type="protein sequence ID" value="ANS32640.1"/>
    <property type="molecule type" value="Genomic_DNA"/>
</dbReference>
<keyword evidence="1" id="KW-0812">Transmembrane</keyword>
<reference evidence="2 3" key="1">
    <citation type="submission" date="2014-07" db="EMBL/GenBank/DDBJ databases">
        <authorList>
            <person name="Zhang J.E."/>
            <person name="Yang H."/>
            <person name="Guo J."/>
            <person name="Deng Z."/>
            <person name="Luo H."/>
            <person name="Luo M."/>
            <person name="Zhao B."/>
        </authorList>
    </citation>
    <scope>NUCLEOTIDE SEQUENCE [LARGE SCALE GENOMIC DNA]</scope>
    <source>
        <strain evidence="2 3">1CP</strain>
        <plasmid evidence="3">Plasmid pr1cp2</plasmid>
    </source>
</reference>
<feature type="transmembrane region" description="Helical" evidence="1">
    <location>
        <begin position="116"/>
        <end position="138"/>
    </location>
</feature>
<accession>A0A1B1KJ59</accession>
<proteinExistence type="predicted"/>
<protein>
    <submittedName>
        <fullName evidence="2">Uncharacterized protein</fullName>
    </submittedName>
</protein>
<keyword evidence="1" id="KW-0472">Membrane</keyword>
<name>A0A1B1KJ59_RHOOP</name>
<feature type="transmembrane region" description="Helical" evidence="1">
    <location>
        <begin position="68"/>
        <end position="89"/>
    </location>
</feature>
<feature type="transmembrane region" description="Helical" evidence="1">
    <location>
        <begin position="25"/>
        <end position="48"/>
    </location>
</feature>
<geneLocation type="plasmid" evidence="3">
    <name>pr1cp2</name>
</geneLocation>
<evidence type="ECO:0000256" key="1">
    <source>
        <dbReference type="SAM" id="Phobius"/>
    </source>
</evidence>
<gene>
    <name evidence="2" type="ORF">R1CP_40300</name>
</gene>